<feature type="compositionally biased region" description="Low complexity" evidence="4">
    <location>
        <begin position="455"/>
        <end position="469"/>
    </location>
</feature>
<dbReference type="PROSITE" id="PS50240">
    <property type="entry name" value="TRYPSIN_DOM"/>
    <property type="match status" value="1"/>
</dbReference>
<comment type="caution">
    <text evidence="6">The sequence shown here is derived from an EMBL/GenBank/DDBJ whole genome shotgun (WGS) entry which is preliminary data.</text>
</comment>
<dbReference type="InterPro" id="IPR050430">
    <property type="entry name" value="Peptidase_S1"/>
</dbReference>
<dbReference type="Gene3D" id="2.40.10.10">
    <property type="entry name" value="Trypsin-like serine proteases"/>
    <property type="match status" value="1"/>
</dbReference>
<evidence type="ECO:0000313" key="6">
    <source>
        <dbReference type="EMBL" id="KAL3796173.1"/>
    </source>
</evidence>
<feature type="compositionally biased region" description="Low complexity" evidence="4">
    <location>
        <begin position="490"/>
        <end position="513"/>
    </location>
</feature>
<accession>A0ABD3Q7G1</accession>
<dbReference type="CDD" id="cd00190">
    <property type="entry name" value="Tryp_SPc"/>
    <property type="match status" value="1"/>
</dbReference>
<dbReference type="PANTHER" id="PTHR24276:SF91">
    <property type="entry name" value="AT26814P-RELATED"/>
    <property type="match status" value="1"/>
</dbReference>
<dbReference type="Pfam" id="PF00089">
    <property type="entry name" value="Trypsin"/>
    <property type="match status" value="1"/>
</dbReference>
<keyword evidence="3" id="KW-1015">Disulfide bond</keyword>
<feature type="compositionally biased region" description="Polar residues" evidence="4">
    <location>
        <begin position="444"/>
        <end position="454"/>
    </location>
</feature>
<dbReference type="SUPFAM" id="SSF50494">
    <property type="entry name" value="Trypsin-like serine proteases"/>
    <property type="match status" value="1"/>
</dbReference>
<dbReference type="AlphaFoldDB" id="A0ABD3Q7G1"/>
<protein>
    <recommendedName>
        <fullName evidence="5">Peptidase S1 domain-containing protein</fullName>
    </recommendedName>
</protein>
<evidence type="ECO:0000256" key="1">
    <source>
        <dbReference type="ARBA" id="ARBA00007664"/>
    </source>
</evidence>
<dbReference type="EMBL" id="JALLPJ020000300">
    <property type="protein sequence ID" value="KAL3796173.1"/>
    <property type="molecule type" value="Genomic_DNA"/>
</dbReference>
<feature type="compositionally biased region" description="Low complexity" evidence="4">
    <location>
        <begin position="421"/>
        <end position="443"/>
    </location>
</feature>
<feature type="compositionally biased region" description="Polar residues" evidence="4">
    <location>
        <begin position="297"/>
        <end position="311"/>
    </location>
</feature>
<dbReference type="InterPro" id="IPR009003">
    <property type="entry name" value="Peptidase_S1_PA"/>
</dbReference>
<feature type="compositionally biased region" description="Low complexity" evidence="4">
    <location>
        <begin position="400"/>
        <end position="411"/>
    </location>
</feature>
<dbReference type="SMART" id="SM00020">
    <property type="entry name" value="Tryp_SPc"/>
    <property type="match status" value="1"/>
</dbReference>
<feature type="compositionally biased region" description="Polar residues" evidence="4">
    <location>
        <begin position="366"/>
        <end position="398"/>
    </location>
</feature>
<dbReference type="PRINTS" id="PR00722">
    <property type="entry name" value="CHYMOTRYPSIN"/>
</dbReference>
<dbReference type="Proteomes" id="UP001530400">
    <property type="component" value="Unassembled WGS sequence"/>
</dbReference>
<proteinExistence type="inferred from homology"/>
<organism evidence="6 7">
    <name type="scientific">Cyclotella atomus</name>
    <dbReference type="NCBI Taxonomy" id="382360"/>
    <lineage>
        <taxon>Eukaryota</taxon>
        <taxon>Sar</taxon>
        <taxon>Stramenopiles</taxon>
        <taxon>Ochrophyta</taxon>
        <taxon>Bacillariophyta</taxon>
        <taxon>Coscinodiscophyceae</taxon>
        <taxon>Thalassiosirophycidae</taxon>
        <taxon>Stephanodiscales</taxon>
        <taxon>Stephanodiscaceae</taxon>
        <taxon>Cyclotella</taxon>
    </lineage>
</organism>
<comment type="similarity">
    <text evidence="1">Belongs to the peptidase S1 family.</text>
</comment>
<dbReference type="InterPro" id="IPR001254">
    <property type="entry name" value="Trypsin_dom"/>
</dbReference>
<feature type="compositionally biased region" description="Low complexity" evidence="4">
    <location>
        <begin position="316"/>
        <end position="356"/>
    </location>
</feature>
<evidence type="ECO:0000256" key="3">
    <source>
        <dbReference type="ARBA" id="ARBA00023157"/>
    </source>
</evidence>
<name>A0ABD3Q7G1_9STRA</name>
<evidence type="ECO:0000256" key="4">
    <source>
        <dbReference type="SAM" id="MobiDB-lite"/>
    </source>
</evidence>
<reference evidence="6 7" key="1">
    <citation type="submission" date="2024-10" db="EMBL/GenBank/DDBJ databases">
        <title>Updated reference genomes for cyclostephanoid diatoms.</title>
        <authorList>
            <person name="Roberts W.R."/>
            <person name="Alverson A.J."/>
        </authorList>
    </citation>
    <scope>NUCLEOTIDE SEQUENCE [LARGE SCALE GENOMIC DNA]</scope>
    <source>
        <strain evidence="6 7">AJA010-31</strain>
    </source>
</reference>
<feature type="domain" description="Peptidase S1" evidence="5">
    <location>
        <begin position="9"/>
        <end position="281"/>
    </location>
</feature>
<dbReference type="PANTHER" id="PTHR24276">
    <property type="entry name" value="POLYSERASE-RELATED"/>
    <property type="match status" value="1"/>
</dbReference>
<dbReference type="InterPro" id="IPR043504">
    <property type="entry name" value="Peptidase_S1_PA_chymotrypsin"/>
</dbReference>
<gene>
    <name evidence="6" type="ORF">ACHAWO_008109</name>
</gene>
<dbReference type="InterPro" id="IPR033116">
    <property type="entry name" value="TRYPSIN_SER"/>
</dbReference>
<evidence type="ECO:0000313" key="7">
    <source>
        <dbReference type="Proteomes" id="UP001530400"/>
    </source>
</evidence>
<sequence>MNVLKTTRIIGGSEAEEGRYPYAGEPKGVSCPSICNRCEPDANFVSQKMIVSVQMGGEHYCGGSLIAKDVVLTAAVSSHCLQFATSAQAVIGRTDITKTDEGDQIAVTNMIIHPDFDSNGTWEWDFALLVLARPTIATNAQLIELNVDENYPESGTVATTMGWGDLKEQSDKYESSDTLMVVEADTMNNEECSSADGKLDGFDGSYDGLIFPSMICTMSKKQNACKGDSGGPLVVLGEDSTKDRQIGIISWSMPAGCATKVFPVVYSRVSTGIEWFKKHVCSLSAEPPGSLCGTPEPTDTPSKSPTETPSLSPMVPTMTPTENPTIEPTETPTVMPTKSPTQHPTTDPTKTPTAMPTKPPTANPTESPSTSIKPSSLPSELPTHSPSNMPSNQPSISMKPSVQPTSVPSVSAEPTGGPTQAPTVTSPPTLSTAPSSTNSPTLSIMPTSSAAPTEQPSNAPSQSQAPSSSLRPTILPSMEPTGIPTKSHLPTATTAPSESNPSSTTSAPTTESELNAISKELSNGASLRLQKQPVIIITMSMFAMWALIRV</sequence>
<keyword evidence="7" id="KW-1185">Reference proteome</keyword>
<evidence type="ECO:0000256" key="2">
    <source>
        <dbReference type="ARBA" id="ARBA00023026"/>
    </source>
</evidence>
<dbReference type="InterPro" id="IPR001314">
    <property type="entry name" value="Peptidase_S1A"/>
</dbReference>
<dbReference type="PROSITE" id="PS00135">
    <property type="entry name" value="TRYPSIN_SER"/>
    <property type="match status" value="1"/>
</dbReference>
<keyword evidence="2" id="KW-0843">Virulence</keyword>
<evidence type="ECO:0000259" key="5">
    <source>
        <dbReference type="PROSITE" id="PS50240"/>
    </source>
</evidence>
<feature type="region of interest" description="Disordered" evidence="4">
    <location>
        <begin position="286"/>
        <end position="514"/>
    </location>
</feature>